<reference evidence="5" key="2">
    <citation type="journal article" date="2017" name="Nat. Plants">
        <title>The Aegilops tauschii genome reveals multiple impacts of transposons.</title>
        <authorList>
            <person name="Zhao G."/>
            <person name="Zou C."/>
            <person name="Li K."/>
            <person name="Wang K."/>
            <person name="Li T."/>
            <person name="Gao L."/>
            <person name="Zhang X."/>
            <person name="Wang H."/>
            <person name="Yang Z."/>
            <person name="Liu X."/>
            <person name="Jiang W."/>
            <person name="Mao L."/>
            <person name="Kong X."/>
            <person name="Jiao Y."/>
            <person name="Jia J."/>
        </authorList>
    </citation>
    <scope>NUCLEOTIDE SEQUENCE [LARGE SCALE GENOMIC DNA]</scope>
    <source>
        <strain evidence="5">cv. AL8/78</strain>
    </source>
</reference>
<dbReference type="AlphaFoldDB" id="A0A453BFR8"/>
<reference evidence="4" key="3">
    <citation type="journal article" date="2017" name="Nature">
        <title>Genome sequence of the progenitor of the wheat D genome Aegilops tauschii.</title>
        <authorList>
            <person name="Luo M.C."/>
            <person name="Gu Y.Q."/>
            <person name="Puiu D."/>
            <person name="Wang H."/>
            <person name="Twardziok S.O."/>
            <person name="Deal K.R."/>
            <person name="Huo N."/>
            <person name="Zhu T."/>
            <person name="Wang L."/>
            <person name="Wang Y."/>
            <person name="McGuire P.E."/>
            <person name="Liu S."/>
            <person name="Long H."/>
            <person name="Ramasamy R.K."/>
            <person name="Rodriguez J.C."/>
            <person name="Van S.L."/>
            <person name="Yuan L."/>
            <person name="Wang Z."/>
            <person name="Xia Z."/>
            <person name="Xiao L."/>
            <person name="Anderson O.D."/>
            <person name="Ouyang S."/>
            <person name="Liang Y."/>
            <person name="Zimin A.V."/>
            <person name="Pertea G."/>
            <person name="Qi P."/>
            <person name="Bennetzen J.L."/>
            <person name="Dai X."/>
            <person name="Dawson M.W."/>
            <person name="Muller H.G."/>
            <person name="Kugler K."/>
            <person name="Rivarola-Duarte L."/>
            <person name="Spannagl M."/>
            <person name="Mayer K.F.X."/>
            <person name="Lu F.H."/>
            <person name="Bevan M.W."/>
            <person name="Leroy P."/>
            <person name="Li P."/>
            <person name="You F.M."/>
            <person name="Sun Q."/>
            <person name="Liu Z."/>
            <person name="Lyons E."/>
            <person name="Wicker T."/>
            <person name="Salzberg S.L."/>
            <person name="Devos K.M."/>
            <person name="Dvorak J."/>
        </authorList>
    </citation>
    <scope>NUCLEOTIDE SEQUENCE [LARGE SCALE GENOMIC DNA]</scope>
    <source>
        <strain evidence="4">cv. AL8/78</strain>
    </source>
</reference>
<keyword evidence="5" id="KW-1185">Reference proteome</keyword>
<dbReference type="Pfam" id="PF13839">
    <property type="entry name" value="PC-Esterase"/>
    <property type="match status" value="1"/>
</dbReference>
<sequence length="348" mass="39618">FLSPSKTRSRSPRRVSHAAGEEPGRRPAAAQSLPPSRVGPPPYSIDPNPDLPISIHPRAPRRSSQVPTDLRLRCRRMGARLLRRVPPPVRPHVQGDLQGVELHRQRQAQRLRPPPLAMEARRVRATPQTRPAPVLRASQEHQHWGVNGEVRKWRPAGADRGFTFLRYNLTLAYHRTNLLVRYGSWSASPNGGPLESLGYKQGHRIDVDIADQTWAEAPSFHDILIFNTGHWWWSSSKFDPIQSPMLFFEKGKPIIPPLLPPQGLDLTLKHMITFVNKAMRPNGLKFFSTQSPRHFEGGDWNEGQRIFLLGQQRHKHRSTLGKPALDEGSGAVYYLQSFERHPHERIQS</sequence>
<dbReference type="PANTHER" id="PTHR32285:SF12">
    <property type="entry name" value="PROTEIN TRICHOME BIREFRINGENCE-LIKE 13"/>
    <property type="match status" value="1"/>
</dbReference>
<dbReference type="Proteomes" id="UP000015105">
    <property type="component" value="Chromosome 2D"/>
</dbReference>
<feature type="domain" description="Trichome birefringence-like C-terminal" evidence="3">
    <location>
        <begin position="152"/>
        <end position="304"/>
    </location>
</feature>
<evidence type="ECO:0000256" key="2">
    <source>
        <dbReference type="SAM" id="MobiDB-lite"/>
    </source>
</evidence>
<comment type="similarity">
    <text evidence="1">Belongs to the PC-esterase family. TBL subfamily.</text>
</comment>
<dbReference type="GO" id="GO:0005794">
    <property type="term" value="C:Golgi apparatus"/>
    <property type="evidence" value="ECO:0007669"/>
    <property type="project" value="TreeGrafter"/>
</dbReference>
<protein>
    <recommendedName>
        <fullName evidence="3">Trichome birefringence-like C-terminal domain-containing protein</fullName>
    </recommendedName>
</protein>
<dbReference type="GO" id="GO:0016413">
    <property type="term" value="F:O-acetyltransferase activity"/>
    <property type="evidence" value="ECO:0007669"/>
    <property type="project" value="InterPro"/>
</dbReference>
<organism evidence="4 5">
    <name type="scientific">Aegilops tauschii subsp. strangulata</name>
    <name type="common">Goatgrass</name>
    <dbReference type="NCBI Taxonomy" id="200361"/>
    <lineage>
        <taxon>Eukaryota</taxon>
        <taxon>Viridiplantae</taxon>
        <taxon>Streptophyta</taxon>
        <taxon>Embryophyta</taxon>
        <taxon>Tracheophyta</taxon>
        <taxon>Spermatophyta</taxon>
        <taxon>Magnoliopsida</taxon>
        <taxon>Liliopsida</taxon>
        <taxon>Poales</taxon>
        <taxon>Poaceae</taxon>
        <taxon>BOP clade</taxon>
        <taxon>Pooideae</taxon>
        <taxon>Triticodae</taxon>
        <taxon>Triticeae</taxon>
        <taxon>Triticinae</taxon>
        <taxon>Aegilops</taxon>
    </lineage>
</organism>
<reference evidence="4" key="5">
    <citation type="journal article" date="2021" name="G3 (Bethesda)">
        <title>Aegilops tauschii genome assembly Aet v5.0 features greater sequence contiguity and improved annotation.</title>
        <authorList>
            <person name="Wang L."/>
            <person name="Zhu T."/>
            <person name="Rodriguez J.C."/>
            <person name="Deal K.R."/>
            <person name="Dubcovsky J."/>
            <person name="McGuire P.E."/>
            <person name="Lux T."/>
            <person name="Spannagl M."/>
            <person name="Mayer K.F.X."/>
            <person name="Baldrich P."/>
            <person name="Meyers B.C."/>
            <person name="Huo N."/>
            <person name="Gu Y.Q."/>
            <person name="Zhou H."/>
            <person name="Devos K.M."/>
            <person name="Bennetzen J.L."/>
            <person name="Unver T."/>
            <person name="Budak H."/>
            <person name="Gulick P.J."/>
            <person name="Galiba G."/>
            <person name="Kalapos B."/>
            <person name="Nelson D.R."/>
            <person name="Li P."/>
            <person name="You F.M."/>
            <person name="Luo M.C."/>
            <person name="Dvorak J."/>
        </authorList>
    </citation>
    <scope>NUCLEOTIDE SEQUENCE [LARGE SCALE GENOMIC DNA]</scope>
    <source>
        <strain evidence="4">cv. AL8/78</strain>
    </source>
</reference>
<dbReference type="Gramene" id="AET2Gv20488600.3">
    <property type="protein sequence ID" value="AET2Gv20488600.3"/>
    <property type="gene ID" value="AET2Gv20488600"/>
</dbReference>
<evidence type="ECO:0000313" key="4">
    <source>
        <dbReference type="EnsemblPlants" id="AET2Gv20488600.3"/>
    </source>
</evidence>
<reference evidence="5" key="1">
    <citation type="journal article" date="2014" name="Science">
        <title>Ancient hybridizations among the ancestral genomes of bread wheat.</title>
        <authorList>
            <consortium name="International Wheat Genome Sequencing Consortium,"/>
            <person name="Marcussen T."/>
            <person name="Sandve S.R."/>
            <person name="Heier L."/>
            <person name="Spannagl M."/>
            <person name="Pfeifer M."/>
            <person name="Jakobsen K.S."/>
            <person name="Wulff B.B."/>
            <person name="Steuernagel B."/>
            <person name="Mayer K.F."/>
            <person name="Olsen O.A."/>
        </authorList>
    </citation>
    <scope>NUCLEOTIDE SEQUENCE [LARGE SCALE GENOMIC DNA]</scope>
    <source>
        <strain evidence="5">cv. AL8/78</strain>
    </source>
</reference>
<dbReference type="EnsemblPlants" id="AET2Gv20488600.3">
    <property type="protein sequence ID" value="AET2Gv20488600.3"/>
    <property type="gene ID" value="AET2Gv20488600"/>
</dbReference>
<evidence type="ECO:0000259" key="3">
    <source>
        <dbReference type="Pfam" id="PF13839"/>
    </source>
</evidence>
<dbReference type="InterPro" id="IPR026057">
    <property type="entry name" value="TBL_C"/>
</dbReference>
<name>A0A453BFR8_AEGTS</name>
<feature type="compositionally biased region" description="Basic residues" evidence="2">
    <location>
        <begin position="7"/>
        <end position="16"/>
    </location>
</feature>
<dbReference type="InterPro" id="IPR029962">
    <property type="entry name" value="TBL"/>
</dbReference>
<proteinExistence type="inferred from homology"/>
<reference evidence="4" key="4">
    <citation type="submission" date="2019-03" db="UniProtKB">
        <authorList>
            <consortium name="EnsemblPlants"/>
        </authorList>
    </citation>
    <scope>IDENTIFICATION</scope>
</reference>
<evidence type="ECO:0000256" key="1">
    <source>
        <dbReference type="ARBA" id="ARBA00007727"/>
    </source>
</evidence>
<dbReference type="PANTHER" id="PTHR32285">
    <property type="entry name" value="PROTEIN TRICHOME BIREFRINGENCE-LIKE 9-RELATED"/>
    <property type="match status" value="1"/>
</dbReference>
<feature type="region of interest" description="Disordered" evidence="2">
    <location>
        <begin position="1"/>
        <end position="71"/>
    </location>
</feature>
<accession>A0A453BFR8</accession>
<evidence type="ECO:0000313" key="5">
    <source>
        <dbReference type="Proteomes" id="UP000015105"/>
    </source>
</evidence>